<dbReference type="InterPro" id="IPR001117">
    <property type="entry name" value="Cu-oxidase_2nd"/>
</dbReference>
<comment type="caution">
    <text evidence="5">The sequence shown here is derived from an EMBL/GenBank/DDBJ whole genome shotgun (WGS) entry which is preliminary data.</text>
</comment>
<keyword evidence="1" id="KW-0479">Metal-binding</keyword>
<dbReference type="Gene3D" id="2.60.40.420">
    <property type="entry name" value="Cupredoxins - blue copper proteins"/>
    <property type="match status" value="1"/>
</dbReference>
<name>A0A327Y1J7_9RHOB</name>
<reference evidence="5 6" key="1">
    <citation type="submission" date="2018-06" db="EMBL/GenBank/DDBJ databases">
        <title>Genomic Encyclopedia of Archaeal and Bacterial Type Strains, Phase II (KMG-II): from individual species to whole genera.</title>
        <authorList>
            <person name="Goeker M."/>
        </authorList>
    </citation>
    <scope>NUCLEOTIDE SEQUENCE [LARGE SCALE GENOMIC DNA]</scope>
    <source>
        <strain evidence="5 6">DSM 22011</strain>
    </source>
</reference>
<organism evidence="5 6">
    <name type="scientific">Salipiger aestuarii</name>
    <dbReference type="NCBI Taxonomy" id="568098"/>
    <lineage>
        <taxon>Bacteria</taxon>
        <taxon>Pseudomonadati</taxon>
        <taxon>Pseudomonadota</taxon>
        <taxon>Alphaproteobacteria</taxon>
        <taxon>Rhodobacterales</taxon>
        <taxon>Roseobacteraceae</taxon>
        <taxon>Salipiger</taxon>
    </lineage>
</organism>
<keyword evidence="2" id="KW-0560">Oxidoreductase</keyword>
<dbReference type="PANTHER" id="PTHR11709:SF394">
    <property type="entry name" value="FI03373P-RELATED"/>
    <property type="match status" value="1"/>
</dbReference>
<evidence type="ECO:0000313" key="6">
    <source>
        <dbReference type="Proteomes" id="UP000249165"/>
    </source>
</evidence>
<protein>
    <submittedName>
        <fullName evidence="5">L-ascorbate oxidase</fullName>
    </submittedName>
</protein>
<dbReference type="InterPro" id="IPR045087">
    <property type="entry name" value="Cu-oxidase_fam"/>
</dbReference>
<dbReference type="SUPFAM" id="SSF49503">
    <property type="entry name" value="Cupredoxins"/>
    <property type="match status" value="1"/>
</dbReference>
<evidence type="ECO:0000256" key="1">
    <source>
        <dbReference type="ARBA" id="ARBA00022723"/>
    </source>
</evidence>
<evidence type="ECO:0000256" key="2">
    <source>
        <dbReference type="ARBA" id="ARBA00023002"/>
    </source>
</evidence>
<dbReference type="Proteomes" id="UP000249165">
    <property type="component" value="Unassembled WGS sequence"/>
</dbReference>
<dbReference type="GO" id="GO:0016491">
    <property type="term" value="F:oxidoreductase activity"/>
    <property type="evidence" value="ECO:0007669"/>
    <property type="project" value="UniProtKB-KW"/>
</dbReference>
<evidence type="ECO:0000256" key="3">
    <source>
        <dbReference type="ARBA" id="ARBA00023008"/>
    </source>
</evidence>
<keyword evidence="3" id="KW-0186">Copper</keyword>
<dbReference type="CDD" id="cd13874">
    <property type="entry name" value="CuRO_2_CopA"/>
    <property type="match status" value="1"/>
</dbReference>
<sequence>MTDKHPHSGARIFRNLKSSADYYNRARRTARDLVEDAGAEGVKAALEDRKMWGAMRMMPTDIEDVQGYTPLINGASTQQNWTGIFKPGEKVRLRLINASATTHFGMRVPGLKMTVVQADGNDVKPVTVDELRIVVAETYDVIVQPRDARAYSIIAESAGRTAMVRGTLAPAEGMVGPYDKMRPLLTMADMGGMLSGTDHSGMGTSGFDMSSMDHSGHDMSGMETTGVMLSCRPTVQLARPSMRRAAV</sequence>
<dbReference type="EMBL" id="QLMG01000028">
    <property type="protein sequence ID" value="RAK14202.1"/>
    <property type="molecule type" value="Genomic_DNA"/>
</dbReference>
<dbReference type="Pfam" id="PF00394">
    <property type="entry name" value="Cu-oxidase"/>
    <property type="match status" value="1"/>
</dbReference>
<feature type="domain" description="Plastocyanin-like" evidence="4">
    <location>
        <begin position="70"/>
        <end position="159"/>
    </location>
</feature>
<gene>
    <name evidence="5" type="ORF">ATI53_10283</name>
</gene>
<proteinExistence type="predicted"/>
<accession>A0A327Y1J7</accession>
<evidence type="ECO:0000313" key="5">
    <source>
        <dbReference type="EMBL" id="RAK14202.1"/>
    </source>
</evidence>
<dbReference type="AlphaFoldDB" id="A0A327Y1J7"/>
<keyword evidence="6" id="KW-1185">Reference proteome</keyword>
<evidence type="ECO:0000259" key="4">
    <source>
        <dbReference type="Pfam" id="PF00394"/>
    </source>
</evidence>
<dbReference type="InterPro" id="IPR008972">
    <property type="entry name" value="Cupredoxin"/>
</dbReference>
<dbReference type="InterPro" id="IPR034282">
    <property type="entry name" value="CuRO_2_CopA"/>
</dbReference>
<dbReference type="GO" id="GO:0046872">
    <property type="term" value="F:metal ion binding"/>
    <property type="evidence" value="ECO:0007669"/>
    <property type="project" value="UniProtKB-KW"/>
</dbReference>
<dbReference type="PANTHER" id="PTHR11709">
    <property type="entry name" value="MULTI-COPPER OXIDASE"/>
    <property type="match status" value="1"/>
</dbReference>